<keyword evidence="3" id="KW-1185">Reference proteome</keyword>
<dbReference type="EMBL" id="REGN01003084">
    <property type="protein sequence ID" value="RNA24641.1"/>
    <property type="molecule type" value="Genomic_DNA"/>
</dbReference>
<dbReference type="Proteomes" id="UP000276133">
    <property type="component" value="Unassembled WGS sequence"/>
</dbReference>
<accession>A0A3M7RM83</accession>
<protein>
    <submittedName>
        <fullName evidence="2">WD repeat-containing 78</fullName>
    </submittedName>
</protein>
<feature type="compositionally biased region" description="Polar residues" evidence="1">
    <location>
        <begin position="122"/>
        <end position="137"/>
    </location>
</feature>
<evidence type="ECO:0000313" key="2">
    <source>
        <dbReference type="EMBL" id="RNA24641.1"/>
    </source>
</evidence>
<sequence>MQKSTNTVRSQNGLMTTNTRTMRNHRTATSNRTAGFSSSGQTSSAQKALDRHRPRIYDDDNVDVTPKPLHEQDAGSKIRHGSALFHSIEGTSTPTDVLSNGSVLNNTNAILTTAQSFGAFPENSTQVSSESNQIQANDSEHDGSSHEKELSALFYVSTEPKKKTDHHTEIISLSETQTFTLIDVKAVCVSNEDQEVELIKQKNQLYNEASLFKF</sequence>
<gene>
    <name evidence="2" type="ORF">BpHYR1_017808</name>
</gene>
<reference evidence="2 3" key="1">
    <citation type="journal article" date="2018" name="Sci. Rep.">
        <title>Genomic signatures of local adaptation to the degree of environmental predictability in rotifers.</title>
        <authorList>
            <person name="Franch-Gras L."/>
            <person name="Hahn C."/>
            <person name="Garcia-Roger E.M."/>
            <person name="Carmona M.J."/>
            <person name="Serra M."/>
            <person name="Gomez A."/>
        </authorList>
    </citation>
    <scope>NUCLEOTIDE SEQUENCE [LARGE SCALE GENOMIC DNA]</scope>
    <source>
        <strain evidence="2">HYR1</strain>
    </source>
</reference>
<dbReference type="AlphaFoldDB" id="A0A3M7RM83"/>
<proteinExistence type="predicted"/>
<feature type="compositionally biased region" description="Basic and acidic residues" evidence="1">
    <location>
        <begin position="138"/>
        <end position="147"/>
    </location>
</feature>
<feature type="region of interest" description="Disordered" evidence="1">
    <location>
        <begin position="23"/>
        <end position="75"/>
    </location>
</feature>
<organism evidence="2 3">
    <name type="scientific">Brachionus plicatilis</name>
    <name type="common">Marine rotifer</name>
    <name type="synonym">Brachionus muelleri</name>
    <dbReference type="NCBI Taxonomy" id="10195"/>
    <lineage>
        <taxon>Eukaryota</taxon>
        <taxon>Metazoa</taxon>
        <taxon>Spiralia</taxon>
        <taxon>Gnathifera</taxon>
        <taxon>Rotifera</taxon>
        <taxon>Eurotatoria</taxon>
        <taxon>Monogononta</taxon>
        <taxon>Pseudotrocha</taxon>
        <taxon>Ploima</taxon>
        <taxon>Brachionidae</taxon>
        <taxon>Brachionus</taxon>
    </lineage>
</organism>
<feature type="compositionally biased region" description="Basic and acidic residues" evidence="1">
    <location>
        <begin position="48"/>
        <end position="58"/>
    </location>
</feature>
<comment type="caution">
    <text evidence="2">The sequence shown here is derived from an EMBL/GenBank/DDBJ whole genome shotgun (WGS) entry which is preliminary data.</text>
</comment>
<feature type="compositionally biased region" description="Polar residues" evidence="1">
    <location>
        <begin position="30"/>
        <end position="46"/>
    </location>
</feature>
<feature type="region of interest" description="Disordered" evidence="1">
    <location>
        <begin position="122"/>
        <end position="147"/>
    </location>
</feature>
<name>A0A3M7RM83_BRAPC</name>
<evidence type="ECO:0000313" key="3">
    <source>
        <dbReference type="Proteomes" id="UP000276133"/>
    </source>
</evidence>
<evidence type="ECO:0000256" key="1">
    <source>
        <dbReference type="SAM" id="MobiDB-lite"/>
    </source>
</evidence>